<proteinExistence type="predicted"/>
<dbReference type="AlphaFoldDB" id="A0AAD5LPG4"/>
<sequence>MLRLLALAAPLGPDVFRAVICTDGEQTACPHLSCAWCDDGDGEIALTLDVYGAGETEPKVLHDALLADDDGDSTASDAFNTLRDAMQRLQPPAAASRRRPPIGVHLQLNPSDRDVCPAYIEHVDQLLQACGAAAAAAAADDDDGAVNASGVRVLDLHVRQLYQGDRADPHAVAALVKAVLRYPIPVSLEGPSRRCLTSRG</sequence>
<dbReference type="EMBL" id="JAKCXM010003957">
    <property type="protein sequence ID" value="KAJ0389385.1"/>
    <property type="molecule type" value="Genomic_DNA"/>
</dbReference>
<gene>
    <name evidence="1" type="ORF">P43SY_011068</name>
</gene>
<accession>A0AAD5LPG4</accession>
<reference evidence="1" key="1">
    <citation type="submission" date="2021-12" db="EMBL/GenBank/DDBJ databases">
        <title>Prjna785345.</title>
        <authorList>
            <person name="Rujirawat T."/>
            <person name="Krajaejun T."/>
        </authorList>
    </citation>
    <scope>NUCLEOTIDE SEQUENCE</scope>
    <source>
        <strain evidence="1">Pi057C3</strain>
    </source>
</reference>
<keyword evidence="2" id="KW-1185">Reference proteome</keyword>
<name>A0AAD5LPG4_PYTIN</name>
<organism evidence="1 2">
    <name type="scientific">Pythium insidiosum</name>
    <name type="common">Pythiosis disease agent</name>
    <dbReference type="NCBI Taxonomy" id="114742"/>
    <lineage>
        <taxon>Eukaryota</taxon>
        <taxon>Sar</taxon>
        <taxon>Stramenopiles</taxon>
        <taxon>Oomycota</taxon>
        <taxon>Peronosporomycetes</taxon>
        <taxon>Pythiales</taxon>
        <taxon>Pythiaceae</taxon>
        <taxon>Pythium</taxon>
    </lineage>
</organism>
<dbReference type="Proteomes" id="UP001209570">
    <property type="component" value="Unassembled WGS sequence"/>
</dbReference>
<comment type="caution">
    <text evidence="1">The sequence shown here is derived from an EMBL/GenBank/DDBJ whole genome shotgun (WGS) entry which is preliminary data.</text>
</comment>
<protein>
    <submittedName>
        <fullName evidence="1">Uncharacterized protein</fullName>
    </submittedName>
</protein>
<evidence type="ECO:0000313" key="2">
    <source>
        <dbReference type="Proteomes" id="UP001209570"/>
    </source>
</evidence>
<evidence type="ECO:0000313" key="1">
    <source>
        <dbReference type="EMBL" id="KAJ0389385.1"/>
    </source>
</evidence>